<organism evidence="2">
    <name type="scientific">Cacopsylla melanoneura</name>
    <dbReference type="NCBI Taxonomy" id="428564"/>
    <lineage>
        <taxon>Eukaryota</taxon>
        <taxon>Metazoa</taxon>
        <taxon>Ecdysozoa</taxon>
        <taxon>Arthropoda</taxon>
        <taxon>Hexapoda</taxon>
        <taxon>Insecta</taxon>
        <taxon>Pterygota</taxon>
        <taxon>Neoptera</taxon>
        <taxon>Paraneoptera</taxon>
        <taxon>Hemiptera</taxon>
        <taxon>Sternorrhyncha</taxon>
        <taxon>Psylloidea</taxon>
        <taxon>Psyllidae</taxon>
        <taxon>Psyllinae</taxon>
        <taxon>Cacopsylla</taxon>
    </lineage>
</organism>
<evidence type="ECO:0000256" key="1">
    <source>
        <dbReference type="SAM" id="Phobius"/>
    </source>
</evidence>
<protein>
    <submittedName>
        <fullName evidence="2">Uncharacterized protein</fullName>
    </submittedName>
</protein>
<feature type="transmembrane region" description="Helical" evidence="1">
    <location>
        <begin position="6"/>
        <end position="27"/>
    </location>
</feature>
<keyword evidence="1" id="KW-1133">Transmembrane helix</keyword>
<dbReference type="AlphaFoldDB" id="A0A8D9AD18"/>
<sequence length="115" mass="13025">MVVLVVDYHTWLLIFLTTLSLSVHNYIHGHKLTPPPGNEPTAPWKLTVNSFMYVGVGNVAHTAHRLWLFACFLSLLSFLFLSVFLDMDLSFSSSSLYFTCEAAIRFLASTEQVRL</sequence>
<reference evidence="2" key="1">
    <citation type="submission" date="2021-05" db="EMBL/GenBank/DDBJ databases">
        <authorList>
            <person name="Alioto T."/>
            <person name="Alioto T."/>
            <person name="Gomez Garrido J."/>
        </authorList>
    </citation>
    <scope>NUCLEOTIDE SEQUENCE</scope>
</reference>
<proteinExistence type="predicted"/>
<feature type="transmembrane region" description="Helical" evidence="1">
    <location>
        <begin position="66"/>
        <end position="85"/>
    </location>
</feature>
<keyword evidence="1" id="KW-0812">Transmembrane</keyword>
<dbReference type="EMBL" id="HBUF01560277">
    <property type="protein sequence ID" value="CAG6762007.1"/>
    <property type="molecule type" value="Transcribed_RNA"/>
</dbReference>
<keyword evidence="1" id="KW-0472">Membrane</keyword>
<evidence type="ECO:0000313" key="2">
    <source>
        <dbReference type="EMBL" id="CAG6762007.1"/>
    </source>
</evidence>
<accession>A0A8D9AD18</accession>
<name>A0A8D9AD18_9HEMI</name>